<evidence type="ECO:0000313" key="2">
    <source>
        <dbReference type="EMBL" id="JAP12567.1"/>
    </source>
</evidence>
<protein>
    <submittedName>
        <fullName evidence="2">Putative ovule protein</fullName>
    </submittedName>
</protein>
<keyword evidence="1" id="KW-0812">Transmembrane</keyword>
<feature type="transmembrane region" description="Helical" evidence="1">
    <location>
        <begin position="56"/>
        <end position="79"/>
    </location>
</feature>
<accession>A0A0V0GXP9</accession>
<dbReference type="EMBL" id="GEDG01029405">
    <property type="protein sequence ID" value="JAP12567.1"/>
    <property type="molecule type" value="Transcribed_RNA"/>
</dbReference>
<dbReference type="AlphaFoldDB" id="A0A0V0GXP9"/>
<sequence length="84" mass="9506">MAVVVAYTLTSIADFQELHAYLLTSFKLGLSFVWHRNFPTKHLFKRSFSDCDLPPVILTLFAVLCISAFSVTSVTHLSWKRASL</sequence>
<name>A0A0V0GXP9_SOLCH</name>
<keyword evidence="1" id="KW-1133">Transmembrane helix</keyword>
<evidence type="ECO:0000256" key="1">
    <source>
        <dbReference type="SAM" id="Phobius"/>
    </source>
</evidence>
<reference evidence="2" key="1">
    <citation type="submission" date="2015-12" db="EMBL/GenBank/DDBJ databases">
        <title>Gene expression during late stages of embryo sac development: a critical building block for successful pollen-pistil interactions.</title>
        <authorList>
            <person name="Liu Y."/>
            <person name="Joly V."/>
            <person name="Sabar M."/>
            <person name="Matton D.P."/>
        </authorList>
    </citation>
    <scope>NUCLEOTIDE SEQUENCE</scope>
</reference>
<organism evidence="2">
    <name type="scientific">Solanum chacoense</name>
    <name type="common">Chaco potato</name>
    <dbReference type="NCBI Taxonomy" id="4108"/>
    <lineage>
        <taxon>Eukaryota</taxon>
        <taxon>Viridiplantae</taxon>
        <taxon>Streptophyta</taxon>
        <taxon>Embryophyta</taxon>
        <taxon>Tracheophyta</taxon>
        <taxon>Spermatophyta</taxon>
        <taxon>Magnoliopsida</taxon>
        <taxon>eudicotyledons</taxon>
        <taxon>Gunneridae</taxon>
        <taxon>Pentapetalae</taxon>
        <taxon>asterids</taxon>
        <taxon>lamiids</taxon>
        <taxon>Solanales</taxon>
        <taxon>Solanaceae</taxon>
        <taxon>Solanoideae</taxon>
        <taxon>Solaneae</taxon>
        <taxon>Solanum</taxon>
    </lineage>
</organism>
<keyword evidence="1" id="KW-0472">Membrane</keyword>
<proteinExistence type="predicted"/>